<proteinExistence type="inferred from homology"/>
<feature type="binding site" evidence="6">
    <location>
        <position position="79"/>
    </location>
    <ligand>
        <name>S-adenosyl-L-methionine</name>
        <dbReference type="ChEBI" id="CHEBI:59789"/>
    </ligand>
</feature>
<dbReference type="FunFam" id="3.40.50.150:FF:000265">
    <property type="entry name" value="rRNA adenine N(6)-methyltransferase"/>
    <property type="match status" value="1"/>
</dbReference>
<feature type="domain" description="Ribosomal RNA adenine methylase transferase N-terminal" evidence="9">
    <location>
        <begin position="84"/>
        <end position="289"/>
    </location>
</feature>
<evidence type="ECO:0000313" key="11">
    <source>
        <dbReference type="Proteomes" id="UP001187192"/>
    </source>
</evidence>
<keyword evidence="3 6" id="KW-0808">Transferase</keyword>
<evidence type="ECO:0000256" key="5">
    <source>
        <dbReference type="ARBA" id="ARBA00022884"/>
    </source>
</evidence>
<feature type="binding site" evidence="6">
    <location>
        <position position="104"/>
    </location>
    <ligand>
        <name>S-adenosyl-L-methionine</name>
        <dbReference type="ChEBI" id="CHEBI:59789"/>
    </ligand>
</feature>
<dbReference type="Gene3D" id="1.10.8.100">
    <property type="entry name" value="Ribosomal RNA adenine dimethylase-like, domain 2"/>
    <property type="match status" value="1"/>
</dbReference>
<evidence type="ECO:0000256" key="8">
    <source>
        <dbReference type="SAM" id="MobiDB-lite"/>
    </source>
</evidence>
<dbReference type="SMART" id="SM00650">
    <property type="entry name" value="rADc"/>
    <property type="match status" value="1"/>
</dbReference>
<keyword evidence="4 6" id="KW-0949">S-adenosyl-L-methionine</keyword>
<keyword evidence="11" id="KW-1185">Reference proteome</keyword>
<evidence type="ECO:0000256" key="2">
    <source>
        <dbReference type="ARBA" id="ARBA00022603"/>
    </source>
</evidence>
<evidence type="ECO:0000256" key="6">
    <source>
        <dbReference type="PROSITE-ProRule" id="PRU01026"/>
    </source>
</evidence>
<dbReference type="Gene3D" id="3.40.50.150">
    <property type="entry name" value="Vaccinia Virus protein VP39"/>
    <property type="match status" value="1"/>
</dbReference>
<evidence type="ECO:0000256" key="1">
    <source>
        <dbReference type="ARBA" id="ARBA00022552"/>
    </source>
</evidence>
<dbReference type="FunFam" id="1.10.8.100:FF:000001">
    <property type="entry name" value="Ribosomal RNA small subunit methyltransferase A"/>
    <property type="match status" value="1"/>
</dbReference>
<feature type="binding site" evidence="6">
    <location>
        <position position="125"/>
    </location>
    <ligand>
        <name>S-adenosyl-L-methionine</name>
        <dbReference type="ChEBI" id="CHEBI:59789"/>
    </ligand>
</feature>
<dbReference type="InterPro" id="IPR023165">
    <property type="entry name" value="rRNA_Ade_diMease-like_C"/>
</dbReference>
<reference evidence="10" key="1">
    <citation type="submission" date="2023-07" db="EMBL/GenBank/DDBJ databases">
        <title>draft genome sequence of fig (Ficus carica).</title>
        <authorList>
            <person name="Takahashi T."/>
            <person name="Nishimura K."/>
        </authorList>
    </citation>
    <scope>NUCLEOTIDE SEQUENCE</scope>
</reference>
<dbReference type="PROSITE" id="PS01131">
    <property type="entry name" value="RRNA_A_DIMETH"/>
    <property type="match status" value="1"/>
</dbReference>
<dbReference type="InterPro" id="IPR001737">
    <property type="entry name" value="KsgA/Erm"/>
</dbReference>
<feature type="compositionally biased region" description="Low complexity" evidence="8">
    <location>
        <begin position="32"/>
        <end position="47"/>
    </location>
</feature>
<comment type="similarity">
    <text evidence="6 7">Belongs to the class I-like SAM-binding methyltransferase superfamily. rRNA adenine N(6)-methyltransferase family.</text>
</comment>
<dbReference type="GO" id="GO:0003723">
    <property type="term" value="F:RNA binding"/>
    <property type="evidence" value="ECO:0007669"/>
    <property type="project" value="UniProtKB-UniRule"/>
</dbReference>
<accession>A0AA87ZRN0</accession>
<evidence type="ECO:0000313" key="10">
    <source>
        <dbReference type="EMBL" id="GMN37230.1"/>
    </source>
</evidence>
<evidence type="ECO:0000259" key="9">
    <source>
        <dbReference type="SMART" id="SM00650"/>
    </source>
</evidence>
<dbReference type="InterPro" id="IPR020598">
    <property type="entry name" value="rRNA_Ade_methylase_Trfase_N"/>
</dbReference>
<evidence type="ECO:0000256" key="7">
    <source>
        <dbReference type="RuleBase" id="RU362106"/>
    </source>
</evidence>
<dbReference type="EC" id="2.1.1.-" evidence="7"/>
<evidence type="ECO:0000256" key="4">
    <source>
        <dbReference type="ARBA" id="ARBA00022691"/>
    </source>
</evidence>
<feature type="binding site" evidence="6">
    <location>
        <position position="182"/>
    </location>
    <ligand>
        <name>S-adenosyl-L-methionine</name>
        <dbReference type="ChEBI" id="CHEBI:59789"/>
    </ligand>
</feature>
<keyword evidence="5 6" id="KW-0694">RNA-binding</keyword>
<comment type="caution">
    <text evidence="10">The sequence shown here is derived from an EMBL/GenBank/DDBJ whole genome shotgun (WGS) entry which is preliminary data.</text>
</comment>
<keyword evidence="1 7" id="KW-0698">rRNA processing</keyword>
<dbReference type="InterPro" id="IPR029063">
    <property type="entry name" value="SAM-dependent_MTases_sf"/>
</dbReference>
<dbReference type="PANTHER" id="PTHR11727:SF27">
    <property type="entry name" value="RIBOSOMAL RNA SMALL SUBUNIT METHYLTRANSFERASE, CHLOROPLASTIC"/>
    <property type="match status" value="1"/>
</dbReference>
<feature type="compositionally biased region" description="Polar residues" evidence="8">
    <location>
        <begin position="15"/>
        <end position="29"/>
    </location>
</feature>
<dbReference type="CDD" id="cd02440">
    <property type="entry name" value="AdoMet_MTases"/>
    <property type="match status" value="1"/>
</dbReference>
<dbReference type="GO" id="GO:0000179">
    <property type="term" value="F:rRNA (adenine-N6,N6-)-dimethyltransferase activity"/>
    <property type="evidence" value="ECO:0007669"/>
    <property type="project" value="UniProtKB-UniRule"/>
</dbReference>
<evidence type="ECO:0000256" key="3">
    <source>
        <dbReference type="ARBA" id="ARBA00022679"/>
    </source>
</evidence>
<dbReference type="PANTHER" id="PTHR11727">
    <property type="entry name" value="DIMETHYLADENOSINE TRANSFERASE"/>
    <property type="match status" value="1"/>
</dbReference>
<dbReference type="SUPFAM" id="SSF53335">
    <property type="entry name" value="S-adenosyl-L-methionine-dependent methyltransferases"/>
    <property type="match status" value="1"/>
</dbReference>
<gene>
    <name evidence="10" type="ORF">TIFTF001_042593</name>
</gene>
<name>A0AA87ZRN0_FICCA</name>
<dbReference type="AlphaFoldDB" id="A0AA87ZRN0"/>
<dbReference type="Proteomes" id="UP001187192">
    <property type="component" value="Unassembled WGS sequence"/>
</dbReference>
<dbReference type="Pfam" id="PF00398">
    <property type="entry name" value="RrnaAD"/>
    <property type="match status" value="1"/>
</dbReference>
<organism evidence="10 11">
    <name type="scientific">Ficus carica</name>
    <name type="common">Common fig</name>
    <dbReference type="NCBI Taxonomy" id="3494"/>
    <lineage>
        <taxon>Eukaryota</taxon>
        <taxon>Viridiplantae</taxon>
        <taxon>Streptophyta</taxon>
        <taxon>Embryophyta</taxon>
        <taxon>Tracheophyta</taxon>
        <taxon>Spermatophyta</taxon>
        <taxon>Magnoliopsida</taxon>
        <taxon>eudicotyledons</taxon>
        <taxon>Gunneridae</taxon>
        <taxon>Pentapetalae</taxon>
        <taxon>rosids</taxon>
        <taxon>fabids</taxon>
        <taxon>Rosales</taxon>
        <taxon>Moraceae</taxon>
        <taxon>Ficeae</taxon>
        <taxon>Ficus</taxon>
    </lineage>
</organism>
<dbReference type="PROSITE" id="PS51689">
    <property type="entry name" value="SAM_RNA_A_N6_MT"/>
    <property type="match status" value="1"/>
</dbReference>
<sequence length="363" mass="39927">MTSAVHLLQYLPPITSTTTPKQHKTSTLASRRASSPCVTASSSSTRSGTRKGPDDYHVTLKALNSKGRFPRKSLGQHYMLNSEINEQLASAADVGDGDVVLEIGPGTGSLTSVLINAGAYVIAIEKDPHMAALVSERFTDTNHLKVLNEDFLKFHIRSHVLSVLKSAKSSDLNSSYAKVVANIPFNISTDIVKQLLPMGDIFSEVVLLLQEETALRLVESSLRTPEYRPINIFVNFYSDPEFKLKVSRTNFFPQPNVGLVKPQVGGKVYPKWRPTSGVDAAIIKFKLKRAEDYPAVASTKSFFSMINSAFNGKRKMLRRSLQHICSSTEIENALGSVGLPFTSRPGELSLDDFVKLHNVIMES</sequence>
<feature type="region of interest" description="Disordered" evidence="8">
    <location>
        <begin position="15"/>
        <end position="55"/>
    </location>
</feature>
<keyword evidence="2 6" id="KW-0489">Methyltransferase</keyword>
<protein>
    <recommendedName>
        <fullName evidence="7">rRNA adenine N(6)-methyltransferase</fullName>
        <ecNumber evidence="7">2.1.1.-</ecNumber>
    </recommendedName>
</protein>
<dbReference type="EMBL" id="BTGU01002380">
    <property type="protein sequence ID" value="GMN37230.1"/>
    <property type="molecule type" value="Genomic_DNA"/>
</dbReference>
<feature type="binding site" evidence="6">
    <location>
        <position position="150"/>
    </location>
    <ligand>
        <name>S-adenosyl-L-methionine</name>
        <dbReference type="ChEBI" id="CHEBI:59789"/>
    </ligand>
</feature>
<dbReference type="InterPro" id="IPR020596">
    <property type="entry name" value="rRNA_Ade_Mease_Trfase_CS"/>
</dbReference>
<feature type="binding site" evidence="6">
    <location>
        <position position="77"/>
    </location>
    <ligand>
        <name>S-adenosyl-L-methionine</name>
        <dbReference type="ChEBI" id="CHEBI:59789"/>
    </ligand>
</feature>